<dbReference type="Proteomes" id="UP001162131">
    <property type="component" value="Unassembled WGS sequence"/>
</dbReference>
<protein>
    <submittedName>
        <fullName evidence="2">Uncharacterized protein</fullName>
    </submittedName>
</protein>
<evidence type="ECO:0000256" key="1">
    <source>
        <dbReference type="SAM" id="Phobius"/>
    </source>
</evidence>
<gene>
    <name evidence="2" type="ORF">BSTOLATCC_MIC31968</name>
</gene>
<comment type="caution">
    <text evidence="2">The sequence shown here is derived from an EMBL/GenBank/DDBJ whole genome shotgun (WGS) entry which is preliminary data.</text>
</comment>
<name>A0AAU9J3T5_9CILI</name>
<keyword evidence="3" id="KW-1185">Reference proteome</keyword>
<dbReference type="EMBL" id="CAJZBQ010000032">
    <property type="protein sequence ID" value="CAG9322853.1"/>
    <property type="molecule type" value="Genomic_DNA"/>
</dbReference>
<keyword evidence="1" id="KW-0472">Membrane</keyword>
<reference evidence="2" key="1">
    <citation type="submission" date="2021-09" db="EMBL/GenBank/DDBJ databases">
        <authorList>
            <consortium name="AG Swart"/>
            <person name="Singh M."/>
            <person name="Singh A."/>
            <person name="Seah K."/>
            <person name="Emmerich C."/>
        </authorList>
    </citation>
    <scope>NUCLEOTIDE SEQUENCE</scope>
    <source>
        <strain evidence="2">ATCC30299</strain>
    </source>
</reference>
<keyword evidence="1" id="KW-1133">Transmembrane helix</keyword>
<accession>A0AAU9J3T5</accession>
<keyword evidence="1" id="KW-0812">Transmembrane</keyword>
<organism evidence="2 3">
    <name type="scientific">Blepharisma stoltei</name>
    <dbReference type="NCBI Taxonomy" id="1481888"/>
    <lineage>
        <taxon>Eukaryota</taxon>
        <taxon>Sar</taxon>
        <taxon>Alveolata</taxon>
        <taxon>Ciliophora</taxon>
        <taxon>Postciliodesmatophora</taxon>
        <taxon>Heterotrichea</taxon>
        <taxon>Heterotrichida</taxon>
        <taxon>Blepharismidae</taxon>
        <taxon>Blepharisma</taxon>
    </lineage>
</organism>
<sequence length="72" mass="8391">MSSDIEFELDSLINKASSSSLDFVRGFVLCDKHVRRSFWSRWQGRDWKQIFGFIIGSITTAWVYKGLSWIAL</sequence>
<evidence type="ECO:0000313" key="3">
    <source>
        <dbReference type="Proteomes" id="UP001162131"/>
    </source>
</evidence>
<feature type="transmembrane region" description="Helical" evidence="1">
    <location>
        <begin position="50"/>
        <end position="71"/>
    </location>
</feature>
<proteinExistence type="predicted"/>
<evidence type="ECO:0000313" key="2">
    <source>
        <dbReference type="EMBL" id="CAG9322853.1"/>
    </source>
</evidence>
<dbReference type="AlphaFoldDB" id="A0AAU9J3T5"/>